<evidence type="ECO:0000313" key="3">
    <source>
        <dbReference type="Proteomes" id="UP000646776"/>
    </source>
</evidence>
<dbReference type="InterPro" id="IPR010559">
    <property type="entry name" value="Sig_transdc_His_kin_internal"/>
</dbReference>
<dbReference type="PANTHER" id="PTHR34220">
    <property type="entry name" value="SENSOR HISTIDINE KINASE YPDA"/>
    <property type="match status" value="1"/>
</dbReference>
<dbReference type="InterPro" id="IPR003594">
    <property type="entry name" value="HATPase_dom"/>
</dbReference>
<reference evidence="2" key="1">
    <citation type="journal article" date="2014" name="Int. J. Syst. Evol. Microbiol.">
        <title>Complete genome sequence of Corynebacterium casei LMG S-19264T (=DSM 44701T), isolated from a smear-ripened cheese.</title>
        <authorList>
            <consortium name="US DOE Joint Genome Institute (JGI-PGF)"/>
            <person name="Walter F."/>
            <person name="Albersmeier A."/>
            <person name="Kalinowski J."/>
            <person name="Ruckert C."/>
        </authorList>
    </citation>
    <scope>NUCLEOTIDE SEQUENCE</scope>
    <source>
        <strain evidence="2">JCM 4125</strain>
    </source>
</reference>
<dbReference type="GO" id="GO:0000155">
    <property type="term" value="F:phosphorelay sensor kinase activity"/>
    <property type="evidence" value="ECO:0007669"/>
    <property type="project" value="InterPro"/>
</dbReference>
<dbReference type="Pfam" id="PF02518">
    <property type="entry name" value="HATPase_c"/>
    <property type="match status" value="1"/>
</dbReference>
<keyword evidence="3" id="KW-1185">Reference proteome</keyword>
<gene>
    <name evidence="2" type="ORF">GCM10010226_52940</name>
</gene>
<comment type="caution">
    <text evidence="2">The sequence shown here is derived from an EMBL/GenBank/DDBJ whole genome shotgun (WGS) entry which is preliminary data.</text>
</comment>
<feature type="domain" description="Histidine kinase/HSP90-like ATPase" evidence="1">
    <location>
        <begin position="175"/>
        <end position="285"/>
    </location>
</feature>
<dbReference type="InterPro" id="IPR036890">
    <property type="entry name" value="HATPase_C_sf"/>
</dbReference>
<evidence type="ECO:0000313" key="2">
    <source>
        <dbReference type="EMBL" id="GGT68549.1"/>
    </source>
</evidence>
<organism evidence="2 3">
    <name type="scientific">Streptomyces phaeofaciens</name>
    <dbReference type="NCBI Taxonomy" id="68254"/>
    <lineage>
        <taxon>Bacteria</taxon>
        <taxon>Bacillati</taxon>
        <taxon>Actinomycetota</taxon>
        <taxon>Actinomycetes</taxon>
        <taxon>Kitasatosporales</taxon>
        <taxon>Streptomycetaceae</taxon>
        <taxon>Streptomyces</taxon>
    </lineage>
</organism>
<evidence type="ECO:0000259" key="1">
    <source>
        <dbReference type="SMART" id="SM00387"/>
    </source>
</evidence>
<dbReference type="PANTHER" id="PTHR34220:SF7">
    <property type="entry name" value="SENSOR HISTIDINE KINASE YPDA"/>
    <property type="match status" value="1"/>
</dbReference>
<sequence length="297" mass="32222">MERLAGPLDSGRGEAFPLTCDHADCPVRWAVVAPLTVDDRVHGALVACAPRESAVLVRAAGEVARWVSVQLELADLDQSRTKLIEAEIKALRAQISPHFIFNSLAVIASFVRTDPERARELLLEFADFTRYSFRRHGDFTTLADELHAIDHYLALVRARFGDRLAVTLQIAPEVLPVALPFLCLQPLVENAVKHGLEGKADTCHIQITAQDAGAEALVVIEDDGAGMDPVLLRRILAGEVSPSGGIGLSNVDDRLRQVYGDDYGLVIETAVGAGMKITTRVPKYQPGVHSAARVLPE</sequence>
<name>A0A918HLD5_9ACTN</name>
<dbReference type="GO" id="GO:0016020">
    <property type="term" value="C:membrane"/>
    <property type="evidence" value="ECO:0007669"/>
    <property type="project" value="InterPro"/>
</dbReference>
<dbReference type="EMBL" id="BMSA01000017">
    <property type="protein sequence ID" value="GGT68549.1"/>
    <property type="molecule type" value="Genomic_DNA"/>
</dbReference>
<dbReference type="Pfam" id="PF06580">
    <property type="entry name" value="His_kinase"/>
    <property type="match status" value="1"/>
</dbReference>
<dbReference type="SUPFAM" id="SSF55874">
    <property type="entry name" value="ATPase domain of HSP90 chaperone/DNA topoisomerase II/histidine kinase"/>
    <property type="match status" value="1"/>
</dbReference>
<dbReference type="SMART" id="SM00387">
    <property type="entry name" value="HATPase_c"/>
    <property type="match status" value="1"/>
</dbReference>
<dbReference type="InterPro" id="IPR050640">
    <property type="entry name" value="Bact_2-comp_sensor_kinase"/>
</dbReference>
<accession>A0A918HLD5</accession>
<reference evidence="2" key="2">
    <citation type="submission" date="2020-09" db="EMBL/GenBank/DDBJ databases">
        <authorList>
            <person name="Sun Q."/>
            <person name="Ohkuma M."/>
        </authorList>
    </citation>
    <scope>NUCLEOTIDE SEQUENCE</scope>
    <source>
        <strain evidence="2">JCM 4125</strain>
    </source>
</reference>
<dbReference type="Proteomes" id="UP000646776">
    <property type="component" value="Unassembled WGS sequence"/>
</dbReference>
<proteinExistence type="predicted"/>
<dbReference type="CDD" id="cd16956">
    <property type="entry name" value="HATPase_YehU-like"/>
    <property type="match status" value="1"/>
</dbReference>
<protein>
    <recommendedName>
        <fullName evidence="1">Histidine kinase/HSP90-like ATPase domain-containing protein</fullName>
    </recommendedName>
</protein>
<dbReference type="AlphaFoldDB" id="A0A918HLD5"/>
<dbReference type="Gene3D" id="3.30.565.10">
    <property type="entry name" value="Histidine kinase-like ATPase, C-terminal domain"/>
    <property type="match status" value="1"/>
</dbReference>